<feature type="domain" description="HhH-GPD" evidence="14">
    <location>
        <begin position="70"/>
        <end position="217"/>
    </location>
</feature>
<evidence type="ECO:0000256" key="11">
    <source>
        <dbReference type="ARBA" id="ARBA00023295"/>
    </source>
</evidence>
<keyword evidence="2 12" id="KW-0004">4Fe-4S</keyword>
<evidence type="ECO:0000259" key="14">
    <source>
        <dbReference type="SMART" id="SM00478"/>
    </source>
</evidence>
<sequence length="241" mass="25651">MTTASTPVTVSTTSKARAGSPTGRQKPGRQKLGPRDKAGRVHELLTEIYPEAVCELNFTNPLELTVATVLSAQCTDERVNQVTPELFSKYPSAADYAAADRGELEALLRPLGFQRAKAGHLIGMGEALEAHFGGEVPQGIEELTSLPGVGRKTALVVRGNAFGLPGLTVDTHVTRVCTRLGLTTAKTPLAIEKEVAAQLDEAELTDFSHRVILHGRRVCTARKPQCGACILAELCPSADEA</sequence>
<dbReference type="FunFam" id="1.10.340.30:FF:000001">
    <property type="entry name" value="Endonuclease III"/>
    <property type="match status" value="1"/>
</dbReference>
<keyword evidence="8 12" id="KW-0238">DNA-binding</keyword>
<dbReference type="GO" id="GO:0006285">
    <property type="term" value="P:base-excision repair, AP site formation"/>
    <property type="evidence" value="ECO:0007669"/>
    <property type="project" value="TreeGrafter"/>
</dbReference>
<evidence type="ECO:0000256" key="2">
    <source>
        <dbReference type="ARBA" id="ARBA00022485"/>
    </source>
</evidence>
<dbReference type="KEGG" id="cee:CENDO_01130"/>
<dbReference type="NCBIfam" id="TIGR01083">
    <property type="entry name" value="nth"/>
    <property type="match status" value="1"/>
</dbReference>
<dbReference type="GO" id="GO:0003677">
    <property type="term" value="F:DNA binding"/>
    <property type="evidence" value="ECO:0007669"/>
    <property type="project" value="UniProtKB-UniRule"/>
</dbReference>
<comment type="catalytic activity">
    <reaction evidence="12">
        <text>2'-deoxyribonucleotide-(2'-deoxyribose 5'-phosphate)-2'-deoxyribonucleotide-DNA = a 3'-end 2'-deoxyribonucleotide-(2,3-dehydro-2,3-deoxyribose 5'-phosphate)-DNA + a 5'-end 5'-phospho-2'-deoxyribonucleoside-DNA + H(+)</text>
        <dbReference type="Rhea" id="RHEA:66592"/>
        <dbReference type="Rhea" id="RHEA-COMP:13180"/>
        <dbReference type="Rhea" id="RHEA-COMP:16897"/>
        <dbReference type="Rhea" id="RHEA-COMP:17067"/>
        <dbReference type="ChEBI" id="CHEBI:15378"/>
        <dbReference type="ChEBI" id="CHEBI:136412"/>
        <dbReference type="ChEBI" id="CHEBI:157695"/>
        <dbReference type="ChEBI" id="CHEBI:167181"/>
        <dbReference type="EC" id="4.2.99.18"/>
    </reaction>
</comment>
<dbReference type="InterPro" id="IPR005759">
    <property type="entry name" value="Nth"/>
</dbReference>
<dbReference type="Proteomes" id="UP000296352">
    <property type="component" value="Chromosome"/>
</dbReference>
<dbReference type="GO" id="GO:0051539">
    <property type="term" value="F:4 iron, 4 sulfur cluster binding"/>
    <property type="evidence" value="ECO:0007669"/>
    <property type="project" value="UniProtKB-UniRule"/>
</dbReference>
<keyword evidence="9 12" id="KW-0234">DNA repair</keyword>
<comment type="cofactor">
    <cofactor evidence="12">
        <name>[4Fe-4S] cluster</name>
        <dbReference type="ChEBI" id="CHEBI:49883"/>
    </cofactor>
    <text evidence="12">Binds 1 [4Fe-4S] cluster.</text>
</comment>
<comment type="function">
    <text evidence="12">DNA repair enzyme that has both DNA N-glycosylase activity and AP-lyase activity. The DNA N-glycosylase activity releases various damaged pyrimidines from DNA by cleaving the N-glycosidic bond, leaving an AP (apurinic/apyrimidinic) site. The AP-lyase activity cleaves the phosphodiester bond 3' to the AP site by a beta-elimination, leaving a 3'-terminal unsaturated sugar and a product with a terminal 5'-phosphate.</text>
</comment>
<dbReference type="OrthoDB" id="9800977at2"/>
<keyword evidence="7 12" id="KW-0411">Iron-sulfur</keyword>
<feature type="region of interest" description="Disordered" evidence="13">
    <location>
        <begin position="1"/>
        <end position="37"/>
    </location>
</feature>
<gene>
    <name evidence="15" type="primary">pdg</name>
    <name evidence="12" type="synonym">nth</name>
    <name evidence="15" type="ORF">CENDO_01130</name>
</gene>
<comment type="similarity">
    <text evidence="1 12">Belongs to the Nth/MutY family.</text>
</comment>
<accession>A0A4P7QDP7</accession>
<dbReference type="EC" id="4.2.99.18" evidence="12"/>
<protein>
    <recommendedName>
        <fullName evidence="12">Endonuclease III</fullName>
        <ecNumber evidence="12">4.2.99.18</ecNumber>
    </recommendedName>
    <alternativeName>
        <fullName evidence="12">DNA-(apurinic or apyrimidinic site) lyase</fullName>
    </alternativeName>
</protein>
<dbReference type="CDD" id="cd00056">
    <property type="entry name" value="ENDO3c"/>
    <property type="match status" value="1"/>
</dbReference>
<name>A0A4P7QDP7_9CORY</name>
<evidence type="ECO:0000256" key="7">
    <source>
        <dbReference type="ARBA" id="ARBA00023014"/>
    </source>
</evidence>
<dbReference type="FunFam" id="1.10.1670.10:FF:000001">
    <property type="entry name" value="Endonuclease III"/>
    <property type="match status" value="1"/>
</dbReference>
<dbReference type="InterPro" id="IPR000445">
    <property type="entry name" value="HhH_motif"/>
</dbReference>
<keyword evidence="10 12" id="KW-0456">Lyase</keyword>
<dbReference type="Gene3D" id="1.10.340.30">
    <property type="entry name" value="Hypothetical protein, domain 2"/>
    <property type="match status" value="1"/>
</dbReference>
<dbReference type="PANTHER" id="PTHR10359">
    <property type="entry name" value="A/G-SPECIFIC ADENINE GLYCOSYLASE/ENDONUCLEASE III"/>
    <property type="match status" value="1"/>
</dbReference>
<dbReference type="SMART" id="SM00525">
    <property type="entry name" value="FES"/>
    <property type="match status" value="1"/>
</dbReference>
<dbReference type="HAMAP" id="MF_00942">
    <property type="entry name" value="Nth"/>
    <property type="match status" value="1"/>
</dbReference>
<dbReference type="Pfam" id="PF00730">
    <property type="entry name" value="HhH-GPD"/>
    <property type="match status" value="1"/>
</dbReference>
<feature type="binding site" evidence="12">
    <location>
        <position position="229"/>
    </location>
    <ligand>
        <name>[4Fe-4S] cluster</name>
        <dbReference type="ChEBI" id="CHEBI:49883"/>
    </ligand>
</feature>
<evidence type="ECO:0000256" key="13">
    <source>
        <dbReference type="SAM" id="MobiDB-lite"/>
    </source>
</evidence>
<dbReference type="InterPro" id="IPR011257">
    <property type="entry name" value="DNA_glycosylase"/>
</dbReference>
<evidence type="ECO:0000256" key="1">
    <source>
        <dbReference type="ARBA" id="ARBA00008343"/>
    </source>
</evidence>
<dbReference type="Pfam" id="PF00633">
    <property type="entry name" value="HHH"/>
    <property type="match status" value="1"/>
</dbReference>
<keyword evidence="16" id="KW-1185">Reference proteome</keyword>
<dbReference type="RefSeq" id="WP_136140384.1">
    <property type="nucleotide sequence ID" value="NZ_CP039247.1"/>
</dbReference>
<evidence type="ECO:0000256" key="4">
    <source>
        <dbReference type="ARBA" id="ARBA00022763"/>
    </source>
</evidence>
<evidence type="ECO:0000256" key="12">
    <source>
        <dbReference type="HAMAP-Rule" id="MF_00942"/>
    </source>
</evidence>
<evidence type="ECO:0000256" key="8">
    <source>
        <dbReference type="ARBA" id="ARBA00023125"/>
    </source>
</evidence>
<keyword evidence="6 12" id="KW-0408">Iron</keyword>
<dbReference type="PANTHER" id="PTHR10359:SF18">
    <property type="entry name" value="ENDONUCLEASE III"/>
    <property type="match status" value="1"/>
</dbReference>
<dbReference type="InterPro" id="IPR003651">
    <property type="entry name" value="Endonuclease3_FeS-loop_motif"/>
</dbReference>
<organism evidence="15 16">
    <name type="scientific">Corynebacterium endometrii</name>
    <dbReference type="NCBI Taxonomy" id="2488819"/>
    <lineage>
        <taxon>Bacteria</taxon>
        <taxon>Bacillati</taxon>
        <taxon>Actinomycetota</taxon>
        <taxon>Actinomycetes</taxon>
        <taxon>Mycobacteriales</taxon>
        <taxon>Corynebacteriaceae</taxon>
        <taxon>Corynebacterium</taxon>
    </lineage>
</organism>
<feature type="binding site" evidence="12">
    <location>
        <position position="235"/>
    </location>
    <ligand>
        <name>[4Fe-4S] cluster</name>
        <dbReference type="ChEBI" id="CHEBI:49883"/>
    </ligand>
</feature>
<evidence type="ECO:0000256" key="6">
    <source>
        <dbReference type="ARBA" id="ARBA00023004"/>
    </source>
</evidence>
<evidence type="ECO:0000256" key="9">
    <source>
        <dbReference type="ARBA" id="ARBA00023204"/>
    </source>
</evidence>
<evidence type="ECO:0000313" key="16">
    <source>
        <dbReference type="Proteomes" id="UP000296352"/>
    </source>
</evidence>
<dbReference type="AlphaFoldDB" id="A0A4P7QDP7"/>
<reference evidence="15 16" key="1">
    <citation type="submission" date="2019-04" db="EMBL/GenBank/DDBJ databases">
        <title>Corynebacterium endometrii sp. nov., isolated from the uterus of a cow with endometritis.</title>
        <authorList>
            <person name="Ballas P."/>
            <person name="Ruckert C."/>
            <person name="Wagener K."/>
            <person name="Drillich M."/>
            <person name="Kaempfer P."/>
            <person name="Busse H.-J."/>
            <person name="Ehling-Schulz M."/>
        </authorList>
    </citation>
    <scope>NUCLEOTIDE SEQUENCE [LARGE SCALE GENOMIC DNA]</scope>
    <source>
        <strain evidence="15 16">LMM-1653</strain>
    </source>
</reference>
<dbReference type="GO" id="GO:0046872">
    <property type="term" value="F:metal ion binding"/>
    <property type="evidence" value="ECO:0007669"/>
    <property type="project" value="UniProtKB-KW"/>
</dbReference>
<dbReference type="GO" id="GO:0019104">
    <property type="term" value="F:DNA N-glycosylase activity"/>
    <property type="evidence" value="ECO:0007669"/>
    <property type="project" value="UniProtKB-UniRule"/>
</dbReference>
<dbReference type="InterPro" id="IPR003265">
    <property type="entry name" value="HhH-GPD_domain"/>
</dbReference>
<keyword evidence="3 12" id="KW-0479">Metal-binding</keyword>
<feature type="binding site" evidence="12">
    <location>
        <position position="226"/>
    </location>
    <ligand>
        <name>[4Fe-4S] cluster</name>
        <dbReference type="ChEBI" id="CHEBI:49883"/>
    </ligand>
</feature>
<evidence type="ECO:0000313" key="15">
    <source>
        <dbReference type="EMBL" id="QCB27529.1"/>
    </source>
</evidence>
<keyword evidence="5 12" id="KW-0378">Hydrolase</keyword>
<proteinExistence type="inferred from homology"/>
<dbReference type="InterPro" id="IPR023170">
    <property type="entry name" value="HhH_base_excis_C"/>
</dbReference>
<dbReference type="PIRSF" id="PIRSF001435">
    <property type="entry name" value="Nth"/>
    <property type="match status" value="1"/>
</dbReference>
<keyword evidence="4 12" id="KW-0227">DNA damage</keyword>
<feature type="binding site" evidence="12">
    <location>
        <position position="219"/>
    </location>
    <ligand>
        <name>[4Fe-4S] cluster</name>
        <dbReference type="ChEBI" id="CHEBI:49883"/>
    </ligand>
</feature>
<keyword evidence="11 12" id="KW-0326">Glycosidase</keyword>
<dbReference type="EMBL" id="CP039247">
    <property type="protein sequence ID" value="QCB27529.1"/>
    <property type="molecule type" value="Genomic_DNA"/>
</dbReference>
<dbReference type="Gene3D" id="1.10.1670.10">
    <property type="entry name" value="Helix-hairpin-Helix base-excision DNA repair enzymes (C-terminal)"/>
    <property type="match status" value="1"/>
</dbReference>
<evidence type="ECO:0000256" key="3">
    <source>
        <dbReference type="ARBA" id="ARBA00022723"/>
    </source>
</evidence>
<dbReference type="SMART" id="SM00478">
    <property type="entry name" value="ENDO3c"/>
    <property type="match status" value="1"/>
</dbReference>
<feature type="compositionally biased region" description="Low complexity" evidence="13">
    <location>
        <begin position="1"/>
        <end position="14"/>
    </location>
</feature>
<evidence type="ECO:0000256" key="10">
    <source>
        <dbReference type="ARBA" id="ARBA00023239"/>
    </source>
</evidence>
<dbReference type="SUPFAM" id="SSF48150">
    <property type="entry name" value="DNA-glycosylase"/>
    <property type="match status" value="1"/>
</dbReference>
<evidence type="ECO:0000256" key="5">
    <source>
        <dbReference type="ARBA" id="ARBA00022801"/>
    </source>
</evidence>
<dbReference type="Pfam" id="PF10576">
    <property type="entry name" value="EndIII_4Fe-2S"/>
    <property type="match status" value="1"/>
</dbReference>
<dbReference type="GO" id="GO:0140078">
    <property type="term" value="F:class I DNA-(apurinic or apyrimidinic site) endonuclease activity"/>
    <property type="evidence" value="ECO:0007669"/>
    <property type="project" value="UniProtKB-EC"/>
</dbReference>